<evidence type="ECO:0000313" key="2">
    <source>
        <dbReference type="EMBL" id="SFH21495.1"/>
    </source>
</evidence>
<gene>
    <name evidence="2" type="ORF">SAMN05192567_116143</name>
</gene>
<evidence type="ECO:0000256" key="1">
    <source>
        <dbReference type="SAM" id="MobiDB-lite"/>
    </source>
</evidence>
<dbReference type="Proteomes" id="UP000199140">
    <property type="component" value="Unassembled WGS sequence"/>
</dbReference>
<accession>A0AAE8HU44</accession>
<organism evidence="2 3">
    <name type="scientific">Methylobacterium phyllosphaerae</name>
    <dbReference type="NCBI Taxonomy" id="418223"/>
    <lineage>
        <taxon>Bacteria</taxon>
        <taxon>Pseudomonadati</taxon>
        <taxon>Pseudomonadota</taxon>
        <taxon>Alphaproteobacteria</taxon>
        <taxon>Hyphomicrobiales</taxon>
        <taxon>Methylobacteriaceae</taxon>
        <taxon>Methylobacterium</taxon>
    </lineage>
</organism>
<reference evidence="2 3" key="1">
    <citation type="submission" date="2016-10" db="EMBL/GenBank/DDBJ databases">
        <authorList>
            <person name="Varghese N."/>
            <person name="Submissions S."/>
        </authorList>
    </citation>
    <scope>NUCLEOTIDE SEQUENCE [LARGE SCALE GENOMIC DNA]</scope>
    <source>
        <strain evidence="2 3">CBMB27</strain>
    </source>
</reference>
<dbReference type="AlphaFoldDB" id="A0AAE8HU44"/>
<sequence length="64" mass="6837">MKRASAEAMTVGLAKTDVSDTRASVAWKVERSASTSRANCLGMLSRDAGHSRVPVPPHRITGRT</sequence>
<feature type="region of interest" description="Disordered" evidence="1">
    <location>
        <begin position="43"/>
        <end position="64"/>
    </location>
</feature>
<protein>
    <submittedName>
        <fullName evidence="2">Uncharacterized protein</fullName>
    </submittedName>
</protein>
<dbReference type="EMBL" id="FOPK01000016">
    <property type="protein sequence ID" value="SFH21495.1"/>
    <property type="molecule type" value="Genomic_DNA"/>
</dbReference>
<proteinExistence type="predicted"/>
<name>A0AAE8HU44_9HYPH</name>
<evidence type="ECO:0000313" key="3">
    <source>
        <dbReference type="Proteomes" id="UP000199140"/>
    </source>
</evidence>
<comment type="caution">
    <text evidence="2">The sequence shown here is derived from an EMBL/GenBank/DDBJ whole genome shotgun (WGS) entry which is preliminary data.</text>
</comment>